<evidence type="ECO:0000256" key="9">
    <source>
        <dbReference type="ARBA" id="ARBA00023242"/>
    </source>
</evidence>
<dbReference type="SUPFAM" id="SSF64593">
    <property type="entry name" value="Intermediate filament protein, coiled coil region"/>
    <property type="match status" value="2"/>
</dbReference>
<dbReference type="GO" id="GO:0031298">
    <property type="term" value="C:replication fork protection complex"/>
    <property type="evidence" value="ECO:0007669"/>
    <property type="project" value="TreeGrafter"/>
</dbReference>
<feature type="compositionally biased region" description="Basic and acidic residues" evidence="14">
    <location>
        <begin position="1520"/>
        <end position="1544"/>
    </location>
</feature>
<dbReference type="SMART" id="SM01391">
    <property type="entry name" value="Filament"/>
    <property type="match status" value="1"/>
</dbReference>
<dbReference type="Gene3D" id="1.20.5.500">
    <property type="entry name" value="Single helix bin"/>
    <property type="match status" value="1"/>
</dbReference>
<dbReference type="GO" id="GO:0006281">
    <property type="term" value="P:DNA repair"/>
    <property type="evidence" value="ECO:0007669"/>
    <property type="project" value="TreeGrafter"/>
</dbReference>
<dbReference type="EMBL" id="VEVO01000011">
    <property type="protein sequence ID" value="KAF0035062.1"/>
    <property type="molecule type" value="Genomic_DNA"/>
</dbReference>
<keyword evidence="4 15" id="KW-0812">Transmembrane</keyword>
<dbReference type="Gene3D" id="1.20.5.1160">
    <property type="entry name" value="Vasodilator-stimulated phosphoprotein"/>
    <property type="match status" value="1"/>
</dbReference>
<dbReference type="GO" id="GO:0043111">
    <property type="term" value="P:replication fork arrest"/>
    <property type="evidence" value="ECO:0007669"/>
    <property type="project" value="TreeGrafter"/>
</dbReference>
<dbReference type="Pfam" id="PF13886">
    <property type="entry name" value="TM7S3_TM198"/>
    <property type="match status" value="1"/>
</dbReference>
<feature type="compositionally biased region" description="Basic and acidic residues" evidence="14">
    <location>
        <begin position="648"/>
        <end position="672"/>
    </location>
</feature>
<reference evidence="17 18" key="1">
    <citation type="submission" date="2019-06" db="EMBL/GenBank/DDBJ databases">
        <title>Draft genomes of female and male turbot (Scophthalmus maximus).</title>
        <authorList>
            <person name="Xu H."/>
            <person name="Xu X.-W."/>
            <person name="Shao C."/>
            <person name="Chen S."/>
        </authorList>
    </citation>
    <scope>NUCLEOTIDE SEQUENCE [LARGE SCALE GENOMIC DNA]</scope>
    <source>
        <strain evidence="17">Ysfricsl-2016a</strain>
        <tissue evidence="17">Blood</tissue>
    </source>
</reference>
<dbReference type="FunFam" id="1.20.5.500:FF:000001">
    <property type="entry name" value="Type II keratin 23"/>
    <property type="match status" value="1"/>
</dbReference>
<comment type="similarity">
    <text evidence="3">Belongs to the timeless family.</text>
</comment>
<sequence length="2023" mass="231622">MSCCFTSITKPSALQLSTATENRTRSTMSRSSMPNSTSYRRTFGSPHPISMASYPSVSRITHSGGRYMRSGSPVVASRSTTYHQQRSRSTPQPPRLTYDKVDFTLAEAINQEFLTTRSNEKAELQELNDRFASFIDKVRYLEQQNGALQEELNQFKGQQHGQPNRASDLFQEELRELRQQMDAIGKERDQYLMERDNLAEDLTLLKQRLDEEAQKRADAENNLVAFRKDVDDATLSRLELERKIESLMDEIEFLKKLHDEEIQDVQVSVQTQQLSREVVSSSRPDLTAALRDIRAQYETIASKNMQESEDWYKSKFVDLTESAKRNTDSLRQAKQEANESRRQIQSLTCEVDAMKNTNEALLRQMQEMEDQFGNEIANYQDNVGRLEDEIRHLKDEMARHLREYQDLLNVKMALDIEIATYRKLLEGEESRITVPILNIGMSNHHGDRESVKDLIRYLRHEDDTRDVRQQLGAGQIVQNDLLPIIIQHGQDKALFDASVRLMVNLTQPAMLCFGKVPDDPVFRHHFLQAFATESVFGILSETLYNLLQLDWEQRQEEDNLLIERILLLVRNVLHVPADPCEEKKVDDDASIHDRLLWAIHMSGFDDLVKFLASAQSEQQWSMHVLEIISLMFRDQTPEALVSAGQARSAEEKHRDSQELEALRQKEQAEKRSRTLQRGNRHSRFGGSYVIKGLKSIGDKDVIYHRNLNNFKNYTHDTGKSVRRVPKRNRQAKECKEKRRSALNVRLFLRDFCVDFLENCYNRLMYLVKESLIREHSQQHDETYYLWALSFFMAFNRGNGFRADFVSETMSTRAFHFIERNVTNYYEMMLTDRKEATSWSRRMHLALKAYQELLLTVNEMDRSQDEGIRQSSNVIKSNIFYLMEYREIFLTLLRKFDETRQPHSYLKDLVESTHLFLRMLERFCKGRKNLMVQRKKVRRKRSRGDKNLPSQETNPEALAATWTIVEEELRTSGFQLSESLTESIVPFDATSETPLEEQRTEAMVRVKDALLARLGPEALGLLRAAREVWPEGDVFGSGDVEPEEELELLKQILHANLPRSSPPEPVVEEEDDGVEIEEEELESVQVSETEFNFLDFIKRFASPNIVRPYLILLKSYSKNLPHTNHCIARMLHRLAVDLKMDALLFQLSVFNLFNKILSDPAAAAYRELVTFGKYMLNRFFSLAAQNNKAYVELLFWKNVGAVREMTEGYGKDGEGETPAWTEEEEQELRKLYEEHRHSEVPDIVETLLPLLSKSDLTRRQVVTQLVRMGLVDSAKELKKQKIGTRIVLWTEEQEQELQMLFEEYRDSDDVLGNVMKKLTAKRSRARVVDKLLSMGLVTERRELYKKRSRNAQGKSSGKGMTEDEFLAELTQGSPDDSMDRDDEEDGEDESEEGEGDEEPEREESENGVRRSQSVHSTVERRADVGAMVTALQQEGMSGPLLWLQNCLNRTANDREEDRLSQPVPLVPLTETTEEAMDNRSFQRLLRKLGMRAPANEQESFWRIPAKISISQLRSSAAALSPREDEPRGGEEEEDGARSPTEKLQENEEEEVSGEQRAQALRALLLARKRKHHTTEKTEDEPPTITEMDAHSDADSDRVDISAPVKRRRKMVLIDEEEDEDYRSLQSSTFSSCVGGGLLSPHLDHVSNFLSQHLLCPHPTEPEADLTIYRYCFEGKVAQLIARMADPTGLSPDRAGAGATEVDSCSLEIERKYDVIPAVICSMCCLFGIIYCFFGYRCFKAVMFLSGLMFGSVIIFLLCHKEHVLDTQLSVEASAGIGLGIGLLCGLVTMLVRSVGLFMTGLLLGLLLALAALLVTHQFYTPTTVWVPLGALLGTGMLFAVLTLQWQKFFTMLSTAVFGAAIMTVCADYFVEMLALATHVYECLRLTPGPPLCWYSWVILGIWPALSLIGALVQWKLTDDSFSHTEVVISRRQKRVQLMRIREKDAKKRQQAGGQEGTYRRKPTPVKRYAGDLLAPSYLQSLRDRQMGTGTSLSSLGTANHTMIDLEYDTGSTVPLTATTPVVRV</sequence>
<proteinExistence type="inferred from homology"/>
<comment type="similarity">
    <text evidence="11 12">Belongs to the intermediate filament family.</text>
</comment>
<feature type="transmembrane region" description="Helical" evidence="15">
    <location>
        <begin position="1823"/>
        <end position="1840"/>
    </location>
</feature>
<dbReference type="InterPro" id="IPR018039">
    <property type="entry name" value="IF_conserved"/>
</dbReference>
<evidence type="ECO:0000313" key="17">
    <source>
        <dbReference type="EMBL" id="KAF0035062.1"/>
    </source>
</evidence>
<gene>
    <name evidence="17" type="ORF">F2P81_012820</name>
</gene>
<dbReference type="Pfam" id="PF04732">
    <property type="entry name" value="Filament_head"/>
    <property type="match status" value="1"/>
</dbReference>
<dbReference type="FunFam" id="1.20.5.170:FF:000002">
    <property type="entry name" value="Type I keratin KA11"/>
    <property type="match status" value="1"/>
</dbReference>
<dbReference type="Pfam" id="PF05029">
    <property type="entry name" value="TIMELESS_C"/>
    <property type="match status" value="1"/>
</dbReference>
<feature type="coiled-coil region" evidence="13">
    <location>
        <begin position="323"/>
        <end position="410"/>
    </location>
</feature>
<feature type="transmembrane region" description="Helical" evidence="15">
    <location>
        <begin position="1847"/>
        <end position="1869"/>
    </location>
</feature>
<evidence type="ECO:0000256" key="4">
    <source>
        <dbReference type="ARBA" id="ARBA00022692"/>
    </source>
</evidence>
<feature type="region of interest" description="Disordered" evidence="14">
    <location>
        <begin position="1566"/>
        <end position="1595"/>
    </location>
</feature>
<evidence type="ECO:0000256" key="3">
    <source>
        <dbReference type="ARBA" id="ARBA00008174"/>
    </source>
</evidence>
<feature type="transmembrane region" description="Helical" evidence="15">
    <location>
        <begin position="1771"/>
        <end position="1790"/>
    </location>
</feature>
<evidence type="ECO:0000256" key="15">
    <source>
        <dbReference type="SAM" id="Phobius"/>
    </source>
</evidence>
<dbReference type="PANTHER" id="PTHR22940:SF4">
    <property type="entry name" value="PROTEIN TIMELESS HOMOLOG"/>
    <property type="match status" value="1"/>
</dbReference>
<dbReference type="GO" id="GO:0005198">
    <property type="term" value="F:structural molecule activity"/>
    <property type="evidence" value="ECO:0007669"/>
    <property type="project" value="InterPro"/>
</dbReference>
<dbReference type="InterPro" id="IPR006906">
    <property type="entry name" value="Timeless_N"/>
</dbReference>
<comment type="caution">
    <text evidence="17">The sequence shown here is derived from an EMBL/GenBank/DDBJ whole genome shotgun (WGS) entry which is preliminary data.</text>
</comment>
<dbReference type="PRINTS" id="PR01248">
    <property type="entry name" value="TYPE1KERATIN"/>
</dbReference>
<dbReference type="InterPro" id="IPR025256">
    <property type="entry name" value="TM7S3/TM198-like_dom"/>
</dbReference>
<dbReference type="GO" id="GO:0003677">
    <property type="term" value="F:DNA binding"/>
    <property type="evidence" value="ECO:0007669"/>
    <property type="project" value="TreeGrafter"/>
</dbReference>
<dbReference type="InterPro" id="IPR039008">
    <property type="entry name" value="IF_rod_dom"/>
</dbReference>
<evidence type="ECO:0000256" key="2">
    <source>
        <dbReference type="ARBA" id="ARBA00004141"/>
    </source>
</evidence>
<dbReference type="Proteomes" id="UP000438429">
    <property type="component" value="Unassembled WGS sequence"/>
</dbReference>
<dbReference type="GO" id="GO:0016020">
    <property type="term" value="C:membrane"/>
    <property type="evidence" value="ECO:0007669"/>
    <property type="project" value="UniProtKB-SubCell"/>
</dbReference>
<feature type="compositionally biased region" description="Basic and acidic residues" evidence="14">
    <location>
        <begin position="1586"/>
        <end position="1595"/>
    </location>
</feature>
<evidence type="ECO:0000256" key="13">
    <source>
        <dbReference type="SAM" id="Coils"/>
    </source>
</evidence>
<evidence type="ECO:0000313" key="18">
    <source>
        <dbReference type="Proteomes" id="UP000438429"/>
    </source>
</evidence>
<dbReference type="FunFam" id="1.20.5.1160:FF:000001">
    <property type="entry name" value="Keratin type II"/>
    <property type="match status" value="1"/>
</dbReference>
<keyword evidence="8 15" id="KW-0472">Membrane</keyword>
<evidence type="ECO:0000256" key="11">
    <source>
        <dbReference type="ARBA" id="ARBA00061646"/>
    </source>
</evidence>
<evidence type="ECO:0000256" key="12">
    <source>
        <dbReference type="RuleBase" id="RU000685"/>
    </source>
</evidence>
<keyword evidence="9" id="KW-0539">Nucleus</keyword>
<evidence type="ECO:0000256" key="6">
    <source>
        <dbReference type="ARBA" id="ARBA00022989"/>
    </source>
</evidence>
<feature type="domain" description="IF rod" evidence="16">
    <location>
        <begin position="120"/>
        <end position="432"/>
    </location>
</feature>
<feature type="compositionally biased region" description="Low complexity" evidence="14">
    <location>
        <begin position="25"/>
        <end position="38"/>
    </location>
</feature>
<dbReference type="PROSITE" id="PS00226">
    <property type="entry name" value="IF_ROD_1"/>
    <property type="match status" value="1"/>
</dbReference>
<dbReference type="Gene3D" id="1.20.5.170">
    <property type="match status" value="1"/>
</dbReference>
<dbReference type="InterPro" id="IPR007725">
    <property type="entry name" value="TIMELESS_C"/>
</dbReference>
<dbReference type="Pfam" id="PF26019">
    <property type="entry name" value="HTH_TIMELESS"/>
    <property type="match status" value="2"/>
</dbReference>
<feature type="compositionally biased region" description="Acidic residues" evidence="14">
    <location>
        <begin position="1375"/>
        <end position="1404"/>
    </location>
</feature>
<evidence type="ECO:0000256" key="8">
    <source>
        <dbReference type="ARBA" id="ARBA00023136"/>
    </source>
</evidence>
<keyword evidence="7 13" id="KW-0175">Coiled coil</keyword>
<dbReference type="Pfam" id="PF00038">
    <property type="entry name" value="Filament"/>
    <property type="match status" value="1"/>
</dbReference>
<feature type="region of interest" description="Disordered" evidence="14">
    <location>
        <begin position="642"/>
        <end position="680"/>
    </location>
</feature>
<dbReference type="Pfam" id="PF04821">
    <property type="entry name" value="TIMELESS"/>
    <property type="match status" value="1"/>
</dbReference>
<keyword evidence="5 12" id="KW-0403">Intermediate filament</keyword>
<feature type="region of interest" description="Disordered" evidence="14">
    <location>
        <begin position="16"/>
        <end position="97"/>
    </location>
</feature>
<comment type="subcellular location">
    <subcellularLocation>
        <location evidence="2">Membrane</location>
        <topology evidence="2">Multi-pass membrane protein</topology>
    </subcellularLocation>
    <subcellularLocation>
        <location evidence="1">Nucleus</location>
    </subcellularLocation>
</comment>
<dbReference type="InterPro" id="IPR044998">
    <property type="entry name" value="Timeless"/>
</dbReference>
<dbReference type="PANTHER" id="PTHR22940">
    <property type="entry name" value="TIMEOUT/TIMELESS-2"/>
    <property type="match status" value="1"/>
</dbReference>
<feature type="transmembrane region" description="Helical" evidence="15">
    <location>
        <begin position="1739"/>
        <end position="1756"/>
    </location>
</feature>
<protein>
    <recommendedName>
        <fullName evidence="16">IF rod domain-containing protein</fullName>
    </recommendedName>
</protein>
<name>A0A6A4SYH7_SCOMX</name>
<evidence type="ECO:0000256" key="1">
    <source>
        <dbReference type="ARBA" id="ARBA00004123"/>
    </source>
</evidence>
<feature type="region of interest" description="Disordered" evidence="14">
    <location>
        <begin position="1942"/>
        <end position="1961"/>
    </location>
</feature>
<dbReference type="InterPro" id="IPR006821">
    <property type="entry name" value="Intermed_filament_DNA-bd"/>
</dbReference>
<feature type="coiled-coil region" evidence="13">
    <location>
        <begin position="110"/>
        <end position="264"/>
    </location>
</feature>
<feature type="compositionally biased region" description="Polar residues" evidence="14">
    <location>
        <begin position="77"/>
        <end position="90"/>
    </location>
</feature>
<evidence type="ECO:0000259" key="16">
    <source>
        <dbReference type="PROSITE" id="PS51842"/>
    </source>
</evidence>
<evidence type="ECO:0000256" key="10">
    <source>
        <dbReference type="ARBA" id="ARBA00023306"/>
    </source>
</evidence>
<dbReference type="PROSITE" id="PS51842">
    <property type="entry name" value="IF_ROD_2"/>
    <property type="match status" value="1"/>
</dbReference>
<dbReference type="InterPro" id="IPR002957">
    <property type="entry name" value="Keratin_I"/>
</dbReference>
<dbReference type="GO" id="GO:0005882">
    <property type="term" value="C:intermediate filament"/>
    <property type="evidence" value="ECO:0007669"/>
    <property type="project" value="UniProtKB-KW"/>
</dbReference>
<evidence type="ECO:0000256" key="7">
    <source>
        <dbReference type="ARBA" id="ARBA00023054"/>
    </source>
</evidence>
<dbReference type="GO" id="GO:0048511">
    <property type="term" value="P:rhythmic process"/>
    <property type="evidence" value="ECO:0007669"/>
    <property type="project" value="UniProtKB-KW"/>
</dbReference>
<organism evidence="17 18">
    <name type="scientific">Scophthalmus maximus</name>
    <name type="common">Turbot</name>
    <name type="synonym">Psetta maxima</name>
    <dbReference type="NCBI Taxonomy" id="52904"/>
    <lineage>
        <taxon>Eukaryota</taxon>
        <taxon>Metazoa</taxon>
        <taxon>Chordata</taxon>
        <taxon>Craniata</taxon>
        <taxon>Vertebrata</taxon>
        <taxon>Euteleostomi</taxon>
        <taxon>Actinopterygii</taxon>
        <taxon>Neopterygii</taxon>
        <taxon>Teleostei</taxon>
        <taxon>Neoteleostei</taxon>
        <taxon>Acanthomorphata</taxon>
        <taxon>Carangaria</taxon>
        <taxon>Pleuronectiformes</taxon>
        <taxon>Pleuronectoidei</taxon>
        <taxon>Scophthalmidae</taxon>
        <taxon>Scophthalmus</taxon>
    </lineage>
</organism>
<keyword evidence="10" id="KW-0131">Cell cycle</keyword>
<keyword evidence="6 15" id="KW-1133">Transmembrane helix</keyword>
<accession>A0A6A4SYH7</accession>
<feature type="transmembrane region" description="Helical" evidence="15">
    <location>
        <begin position="1892"/>
        <end position="1911"/>
    </location>
</feature>
<feature type="region of interest" description="Disordered" evidence="14">
    <location>
        <begin position="1368"/>
        <end position="1420"/>
    </location>
</feature>
<dbReference type="GO" id="GO:0000076">
    <property type="term" value="P:DNA replication checkpoint signaling"/>
    <property type="evidence" value="ECO:0007669"/>
    <property type="project" value="TreeGrafter"/>
</dbReference>
<feature type="region of interest" description="Disordered" evidence="14">
    <location>
        <begin position="1513"/>
        <end position="1554"/>
    </location>
</feature>
<feature type="transmembrane region" description="Helical" evidence="15">
    <location>
        <begin position="1713"/>
        <end position="1732"/>
    </location>
</feature>
<evidence type="ECO:0000256" key="14">
    <source>
        <dbReference type="SAM" id="MobiDB-lite"/>
    </source>
</evidence>
<evidence type="ECO:0000256" key="5">
    <source>
        <dbReference type="ARBA" id="ARBA00022754"/>
    </source>
</evidence>
<feature type="transmembrane region" description="Helical" evidence="15">
    <location>
        <begin position="1795"/>
        <end position="1817"/>
    </location>
</feature>